<evidence type="ECO:0000259" key="6">
    <source>
        <dbReference type="Pfam" id="PF01957"/>
    </source>
</evidence>
<dbReference type="Pfam" id="PF01957">
    <property type="entry name" value="NfeD"/>
    <property type="match status" value="1"/>
</dbReference>
<dbReference type="InterPro" id="IPR052165">
    <property type="entry name" value="Membrane_assoc_protease"/>
</dbReference>
<dbReference type="EMBL" id="VSSQ01024869">
    <property type="protein sequence ID" value="MPM72646.1"/>
    <property type="molecule type" value="Genomic_DNA"/>
</dbReference>
<evidence type="ECO:0000256" key="4">
    <source>
        <dbReference type="ARBA" id="ARBA00023136"/>
    </source>
</evidence>
<keyword evidence="4 5" id="KW-0472">Membrane</keyword>
<sequence>MNFEIWHIWVIIALIFGIIEIFTPSFIAFSIAIGCLFSAVAAGFDTSIKIQLLAFSIGTAIAFFGVRPFMMRFAHKKSNAVKTNVDALIGKTGRVTETINNVQNTGRAIVEGDDWRAISVDNSIINAGETVEVIKVDSTRLIVRKSI</sequence>
<feature type="transmembrane region" description="Helical" evidence="5">
    <location>
        <begin position="6"/>
        <end position="22"/>
    </location>
</feature>
<gene>
    <name evidence="7" type="ORF">SDC9_119622</name>
</gene>
<evidence type="ECO:0000256" key="2">
    <source>
        <dbReference type="ARBA" id="ARBA00022692"/>
    </source>
</evidence>
<dbReference type="SUPFAM" id="SSF141322">
    <property type="entry name" value="NfeD domain-like"/>
    <property type="match status" value="1"/>
</dbReference>
<keyword evidence="2 5" id="KW-0812">Transmembrane</keyword>
<evidence type="ECO:0000256" key="3">
    <source>
        <dbReference type="ARBA" id="ARBA00022989"/>
    </source>
</evidence>
<keyword evidence="3 5" id="KW-1133">Transmembrane helix</keyword>
<evidence type="ECO:0000313" key="7">
    <source>
        <dbReference type="EMBL" id="MPM72646.1"/>
    </source>
</evidence>
<dbReference type="InterPro" id="IPR002810">
    <property type="entry name" value="NfeD-like_C"/>
</dbReference>
<dbReference type="GO" id="GO:0005886">
    <property type="term" value="C:plasma membrane"/>
    <property type="evidence" value="ECO:0007669"/>
    <property type="project" value="TreeGrafter"/>
</dbReference>
<dbReference type="AlphaFoldDB" id="A0A645C4C6"/>
<protein>
    <recommendedName>
        <fullName evidence="6">NfeD-like C-terminal domain-containing protein</fullName>
    </recommendedName>
</protein>
<dbReference type="PANTHER" id="PTHR33507">
    <property type="entry name" value="INNER MEMBRANE PROTEIN YBBJ"/>
    <property type="match status" value="1"/>
</dbReference>
<comment type="subcellular location">
    <subcellularLocation>
        <location evidence="1">Membrane</location>
        <topology evidence="1">Multi-pass membrane protein</topology>
    </subcellularLocation>
</comment>
<proteinExistence type="predicted"/>
<comment type="caution">
    <text evidence="7">The sequence shown here is derived from an EMBL/GenBank/DDBJ whole genome shotgun (WGS) entry which is preliminary data.</text>
</comment>
<accession>A0A645C4C6</accession>
<evidence type="ECO:0000256" key="5">
    <source>
        <dbReference type="SAM" id="Phobius"/>
    </source>
</evidence>
<dbReference type="Gene3D" id="2.40.50.140">
    <property type="entry name" value="Nucleic acid-binding proteins"/>
    <property type="match status" value="1"/>
</dbReference>
<name>A0A645C4C6_9ZZZZ</name>
<reference evidence="7" key="1">
    <citation type="submission" date="2019-08" db="EMBL/GenBank/DDBJ databases">
        <authorList>
            <person name="Kucharzyk K."/>
            <person name="Murdoch R.W."/>
            <person name="Higgins S."/>
            <person name="Loffler F."/>
        </authorList>
    </citation>
    <scope>NUCLEOTIDE SEQUENCE</scope>
</reference>
<organism evidence="7">
    <name type="scientific">bioreactor metagenome</name>
    <dbReference type="NCBI Taxonomy" id="1076179"/>
    <lineage>
        <taxon>unclassified sequences</taxon>
        <taxon>metagenomes</taxon>
        <taxon>ecological metagenomes</taxon>
    </lineage>
</organism>
<feature type="domain" description="NfeD-like C-terminal" evidence="6">
    <location>
        <begin position="85"/>
        <end position="145"/>
    </location>
</feature>
<dbReference type="InterPro" id="IPR012340">
    <property type="entry name" value="NA-bd_OB-fold"/>
</dbReference>
<feature type="transmembrane region" description="Helical" evidence="5">
    <location>
        <begin position="50"/>
        <end position="70"/>
    </location>
</feature>
<dbReference type="PANTHER" id="PTHR33507:SF3">
    <property type="entry name" value="INNER MEMBRANE PROTEIN YBBJ"/>
    <property type="match status" value="1"/>
</dbReference>
<evidence type="ECO:0000256" key="1">
    <source>
        <dbReference type="ARBA" id="ARBA00004141"/>
    </source>
</evidence>